<dbReference type="GeneID" id="9226533"/>
<keyword evidence="2" id="KW-1185">Reference proteome</keyword>
<protein>
    <submittedName>
        <fullName evidence="1">Uncharacterized protein</fullName>
    </submittedName>
</protein>
<dbReference type="AlphaFoldDB" id="C5FJF1"/>
<sequence length="178" mass="19896">MDVELGGVYIFAMQQKPQQSKAAKGPGGGQAWVGRNAGGRVETTAYWLSKERGMYHDAEIWWWTLSQLETPFQRLLRSNEASGSGSPLLILQRVTKQVAWLESAKEPSVEPLGTCILHDPLLIPSKFVLVGQLGPLIIRIEVQVDKGRVSLLLEVKVRKIKYLTGLRLQRWYSLGDVA</sequence>
<dbReference type="EMBL" id="DS995702">
    <property type="protein sequence ID" value="EEQ29572.1"/>
    <property type="molecule type" value="Genomic_DNA"/>
</dbReference>
<reference evidence="2" key="1">
    <citation type="journal article" date="2012" name="MBio">
        <title>Comparative genome analysis of Trichophyton rubrum and related dermatophytes reveals candidate genes involved in infection.</title>
        <authorList>
            <person name="Martinez D.A."/>
            <person name="Oliver B.G."/>
            <person name="Graeser Y."/>
            <person name="Goldberg J.M."/>
            <person name="Li W."/>
            <person name="Martinez-Rossi N.M."/>
            <person name="Monod M."/>
            <person name="Shelest E."/>
            <person name="Barton R.C."/>
            <person name="Birch E."/>
            <person name="Brakhage A.A."/>
            <person name="Chen Z."/>
            <person name="Gurr S.J."/>
            <person name="Heiman D."/>
            <person name="Heitman J."/>
            <person name="Kosti I."/>
            <person name="Rossi A."/>
            <person name="Saif S."/>
            <person name="Samalova M."/>
            <person name="Saunders C.W."/>
            <person name="Shea T."/>
            <person name="Summerbell R.C."/>
            <person name="Xu J."/>
            <person name="Young S."/>
            <person name="Zeng Q."/>
            <person name="Birren B.W."/>
            <person name="Cuomo C.A."/>
            <person name="White T.C."/>
        </authorList>
    </citation>
    <scope>NUCLEOTIDE SEQUENCE [LARGE SCALE GENOMIC DNA]</scope>
    <source>
        <strain evidence="2">ATCC MYA-4605 / CBS 113480</strain>
    </source>
</reference>
<dbReference type="VEuPathDB" id="FungiDB:MCYG_02391"/>
<evidence type="ECO:0000313" key="1">
    <source>
        <dbReference type="EMBL" id="EEQ29572.1"/>
    </source>
</evidence>
<accession>C5FJF1</accession>
<dbReference type="HOGENOM" id="CLU_1510237_0_0_1"/>
<organism evidence="1 2">
    <name type="scientific">Arthroderma otae (strain ATCC MYA-4605 / CBS 113480)</name>
    <name type="common">Microsporum canis</name>
    <dbReference type="NCBI Taxonomy" id="554155"/>
    <lineage>
        <taxon>Eukaryota</taxon>
        <taxon>Fungi</taxon>
        <taxon>Dikarya</taxon>
        <taxon>Ascomycota</taxon>
        <taxon>Pezizomycotina</taxon>
        <taxon>Eurotiomycetes</taxon>
        <taxon>Eurotiomycetidae</taxon>
        <taxon>Onygenales</taxon>
        <taxon>Arthrodermataceae</taxon>
        <taxon>Microsporum</taxon>
    </lineage>
</organism>
<evidence type="ECO:0000313" key="2">
    <source>
        <dbReference type="Proteomes" id="UP000002035"/>
    </source>
</evidence>
<gene>
    <name evidence="1" type="ORF">MCYG_02391</name>
</gene>
<proteinExistence type="predicted"/>
<dbReference type="Proteomes" id="UP000002035">
    <property type="component" value="Unassembled WGS sequence"/>
</dbReference>
<name>C5FJF1_ARTOC</name>
<dbReference type="RefSeq" id="XP_002849457.1">
    <property type="nucleotide sequence ID" value="XM_002849411.1"/>
</dbReference>